<evidence type="ECO:0000313" key="1">
    <source>
        <dbReference type="EMBL" id="MDM7860387.1"/>
    </source>
</evidence>
<dbReference type="InterPro" id="IPR045617">
    <property type="entry name" value="DUF6445"/>
</dbReference>
<reference evidence="1 2" key="1">
    <citation type="submission" date="2023-06" db="EMBL/GenBank/DDBJ databases">
        <title>Alteromonas sp. ASW11-36 isolated from intertidal sand.</title>
        <authorList>
            <person name="Li Y."/>
        </authorList>
    </citation>
    <scope>NUCLEOTIDE SEQUENCE [LARGE SCALE GENOMIC DNA]</scope>
    <source>
        <strain evidence="1 2">ASW11-36</strain>
    </source>
</reference>
<organism evidence="1 2">
    <name type="scientific">Alteromonas arenosi</name>
    <dbReference type="NCBI Taxonomy" id="3055817"/>
    <lineage>
        <taxon>Bacteria</taxon>
        <taxon>Pseudomonadati</taxon>
        <taxon>Pseudomonadota</taxon>
        <taxon>Gammaproteobacteria</taxon>
        <taxon>Alteromonadales</taxon>
        <taxon>Alteromonadaceae</taxon>
        <taxon>Alteromonas/Salinimonas group</taxon>
        <taxon>Alteromonas</taxon>
    </lineage>
</organism>
<dbReference type="EMBL" id="JAUCBP010000007">
    <property type="protein sequence ID" value="MDM7860387.1"/>
    <property type="molecule type" value="Genomic_DNA"/>
</dbReference>
<dbReference type="Pfam" id="PF20043">
    <property type="entry name" value="DUF6445"/>
    <property type="match status" value="1"/>
</dbReference>
<dbReference type="RefSeq" id="WP_289364690.1">
    <property type="nucleotide sequence ID" value="NZ_JAUCBP010000007.1"/>
</dbReference>
<name>A0ABT7SXX8_9ALTE</name>
<comment type="caution">
    <text evidence="1">The sequence shown here is derived from an EMBL/GenBank/DDBJ whole genome shotgun (WGS) entry which is preliminary data.</text>
</comment>
<protein>
    <submittedName>
        <fullName evidence="1">DUF6445 family protein</fullName>
    </submittedName>
</protein>
<sequence>MEISVNRAATPYFSKVGQEQTPVFILDNFLENLTPTLLSNLDQLSFDQAPTYYPGIRAKLPDEYMIAVAKALVPLLHKIYGIPADYQVEFFDSYYSLVTRKPHELTIEQQIPHFDGTEQFRFALLHYLNPHPHGGTAFYRHNASQTERVFEANVEQFLSSVSRQFEQNGGPKGQYIADTDSQFTKIGEIPFSQNRMAIYPGNLLHSGVINPATDIDASPNTGRLTANMFINFRHPM</sequence>
<proteinExistence type="predicted"/>
<accession>A0ABT7SXX8</accession>
<keyword evidence="2" id="KW-1185">Reference proteome</keyword>
<dbReference type="Proteomes" id="UP001234343">
    <property type="component" value="Unassembled WGS sequence"/>
</dbReference>
<evidence type="ECO:0000313" key="2">
    <source>
        <dbReference type="Proteomes" id="UP001234343"/>
    </source>
</evidence>
<gene>
    <name evidence="1" type="ORF">QTP81_07245</name>
</gene>